<protein>
    <submittedName>
        <fullName evidence="9">Uncharacterized protein</fullName>
    </submittedName>
</protein>
<gene>
    <name evidence="9" type="ORF">B5V51_7909</name>
</gene>
<dbReference type="GO" id="GO:0006826">
    <property type="term" value="P:iron ion transport"/>
    <property type="evidence" value="ECO:0007669"/>
    <property type="project" value="TreeGrafter"/>
</dbReference>
<reference evidence="9" key="1">
    <citation type="submission" date="2017-09" db="EMBL/GenBank/DDBJ databases">
        <title>Contemporary evolution of a Lepidopteran species, Heliothis virescens, in response to modern agricultural practices.</title>
        <authorList>
            <person name="Fritz M.L."/>
            <person name="Deyonke A.M."/>
            <person name="Papanicolaou A."/>
            <person name="Micinski S."/>
            <person name="Westbrook J."/>
            <person name="Gould F."/>
        </authorList>
    </citation>
    <scope>NUCLEOTIDE SEQUENCE [LARGE SCALE GENOMIC DNA]</scope>
    <source>
        <strain evidence="9">HvINT-</strain>
        <tissue evidence="9">Whole body</tissue>
    </source>
</reference>
<dbReference type="STRING" id="7102.A0A2A4J2P4"/>
<feature type="domain" description="Plastocyanin-like" evidence="8">
    <location>
        <begin position="74"/>
        <end position="177"/>
    </location>
</feature>
<feature type="domain" description="Plastocyanin-like" evidence="6">
    <location>
        <begin position="213"/>
        <end position="311"/>
    </location>
</feature>
<dbReference type="Pfam" id="PF07732">
    <property type="entry name" value="Cu-oxidase_3"/>
    <property type="match status" value="1"/>
</dbReference>
<dbReference type="PANTHER" id="PTHR11709:SF394">
    <property type="entry name" value="FI03373P-RELATED"/>
    <property type="match status" value="1"/>
</dbReference>
<comment type="caution">
    <text evidence="9">The sequence shown here is derived from an EMBL/GenBank/DDBJ whole genome shotgun (WGS) entry which is preliminary data.</text>
</comment>
<evidence type="ECO:0000259" key="7">
    <source>
        <dbReference type="Pfam" id="PF07731"/>
    </source>
</evidence>
<sequence length="596" mass="66002">MKVFVCCLFIIANISNNGKASLESFAPSGTNILFEDSTKNLDKVSCYRPCKFNVKPKRCHYTFKVEPTIQEDGRPAITINGMTPGPPIQACVNDIIVVEVQNSILDQDISIHWHGLEQKGTPYMDGVPMVTQCPIGYGQTFKYAFVATSPGTFFYHADSVSHQSDGVYGSLIINQPQPLEPHSSLYDYDRSGENTLTIAAKFPELLTAKLDDVSRLKPDALMINGDGDISKIVVMAGFAYRLRIINAIAIECPVIVNIENHEMVVIATDGKPTKPVLARNVELYPGERMDVVVRASEEGGGYWVRTHGVGACAGLAANAMLIYSGFNYTAMLQENQNEFSQSKWESDLVVGGQMLESLQDVTHAAEVKSVYLGIDRNIVKVKDGDIDFRYISDAIPKKAFFPAAFDLQDNGVVQINGKSFLYPNVPILLRPRDVKQDMYCKVGEEEKQVETQCMQVLDAEEGEVLEIALVNEGFGSNDSYTFHMHGYSMQVISTWQNPKDKPISRVDFQRMIKDGKILRNLQNPPVKDTIAVPNKGYTIVRIKIDRGGSWLLECRSCALSSVPAAILIRVPEAIPKAVIDSLPKCGNYRPPDVLLN</sequence>
<organism evidence="9">
    <name type="scientific">Heliothis virescens</name>
    <name type="common">Tobacco budworm moth</name>
    <dbReference type="NCBI Taxonomy" id="7102"/>
    <lineage>
        <taxon>Eukaryota</taxon>
        <taxon>Metazoa</taxon>
        <taxon>Ecdysozoa</taxon>
        <taxon>Arthropoda</taxon>
        <taxon>Hexapoda</taxon>
        <taxon>Insecta</taxon>
        <taxon>Pterygota</taxon>
        <taxon>Neoptera</taxon>
        <taxon>Endopterygota</taxon>
        <taxon>Lepidoptera</taxon>
        <taxon>Glossata</taxon>
        <taxon>Ditrysia</taxon>
        <taxon>Noctuoidea</taxon>
        <taxon>Noctuidae</taxon>
        <taxon>Heliothinae</taxon>
        <taxon>Heliothis</taxon>
    </lineage>
</organism>
<keyword evidence="3" id="KW-0560">Oxidoreductase</keyword>
<feature type="domain" description="Plastocyanin-like" evidence="7">
    <location>
        <begin position="424"/>
        <end position="554"/>
    </location>
</feature>
<dbReference type="Gene3D" id="2.60.40.420">
    <property type="entry name" value="Cupredoxins - blue copper proteins"/>
    <property type="match status" value="3"/>
</dbReference>
<dbReference type="InterPro" id="IPR008972">
    <property type="entry name" value="Cupredoxin"/>
</dbReference>
<evidence type="ECO:0000259" key="6">
    <source>
        <dbReference type="Pfam" id="PF00394"/>
    </source>
</evidence>
<dbReference type="Pfam" id="PF07731">
    <property type="entry name" value="Cu-oxidase_2"/>
    <property type="match status" value="1"/>
</dbReference>
<evidence type="ECO:0000256" key="5">
    <source>
        <dbReference type="SAM" id="SignalP"/>
    </source>
</evidence>
<evidence type="ECO:0000313" key="9">
    <source>
        <dbReference type="EMBL" id="PCG66271.1"/>
    </source>
</evidence>
<evidence type="ECO:0000256" key="1">
    <source>
        <dbReference type="ARBA" id="ARBA00010609"/>
    </source>
</evidence>
<dbReference type="InterPro" id="IPR045087">
    <property type="entry name" value="Cu-oxidase_fam"/>
</dbReference>
<dbReference type="GO" id="GO:0016491">
    <property type="term" value="F:oxidoreductase activity"/>
    <property type="evidence" value="ECO:0007669"/>
    <property type="project" value="UniProtKB-KW"/>
</dbReference>
<dbReference type="SUPFAM" id="SSF49503">
    <property type="entry name" value="Cupredoxins"/>
    <property type="match status" value="3"/>
</dbReference>
<evidence type="ECO:0000256" key="4">
    <source>
        <dbReference type="ARBA" id="ARBA00023008"/>
    </source>
</evidence>
<dbReference type="EMBL" id="NWSH01003453">
    <property type="protein sequence ID" value="PCG66271.1"/>
    <property type="molecule type" value="Genomic_DNA"/>
</dbReference>
<name>A0A2A4J2P4_HELVI</name>
<dbReference type="GO" id="GO:0005507">
    <property type="term" value="F:copper ion binding"/>
    <property type="evidence" value="ECO:0007669"/>
    <property type="project" value="InterPro"/>
</dbReference>
<dbReference type="FunFam" id="2.60.40.420:FF:000045">
    <property type="entry name" value="Laccase 2"/>
    <property type="match status" value="1"/>
</dbReference>
<proteinExistence type="inferred from homology"/>
<comment type="similarity">
    <text evidence="1">Belongs to the multicopper oxidase family.</text>
</comment>
<dbReference type="InterPro" id="IPR011706">
    <property type="entry name" value="Cu-oxidase_C"/>
</dbReference>
<evidence type="ECO:0000256" key="3">
    <source>
        <dbReference type="ARBA" id="ARBA00023002"/>
    </source>
</evidence>
<dbReference type="AlphaFoldDB" id="A0A2A4J2P4"/>
<dbReference type="GO" id="GO:0005886">
    <property type="term" value="C:plasma membrane"/>
    <property type="evidence" value="ECO:0007669"/>
    <property type="project" value="TreeGrafter"/>
</dbReference>
<dbReference type="Pfam" id="PF00394">
    <property type="entry name" value="Cu-oxidase"/>
    <property type="match status" value="1"/>
</dbReference>
<dbReference type="InterPro" id="IPR011707">
    <property type="entry name" value="Cu-oxidase-like_N"/>
</dbReference>
<feature type="chain" id="PRO_5012675254" evidence="5">
    <location>
        <begin position="21"/>
        <end position="596"/>
    </location>
</feature>
<keyword evidence="2" id="KW-0479">Metal-binding</keyword>
<dbReference type="InterPro" id="IPR001117">
    <property type="entry name" value="Cu-oxidase_2nd"/>
</dbReference>
<keyword evidence="5" id="KW-0732">Signal</keyword>
<keyword evidence="4" id="KW-0186">Copper</keyword>
<accession>A0A2A4J2P4</accession>
<dbReference type="CDD" id="cd13858">
    <property type="entry name" value="CuRO_1_tcLCC2_insect_like"/>
    <property type="match status" value="1"/>
</dbReference>
<dbReference type="PANTHER" id="PTHR11709">
    <property type="entry name" value="MULTI-COPPER OXIDASE"/>
    <property type="match status" value="1"/>
</dbReference>
<evidence type="ECO:0000256" key="2">
    <source>
        <dbReference type="ARBA" id="ARBA00022723"/>
    </source>
</evidence>
<feature type="signal peptide" evidence="5">
    <location>
        <begin position="1"/>
        <end position="20"/>
    </location>
</feature>
<evidence type="ECO:0000259" key="8">
    <source>
        <dbReference type="Pfam" id="PF07732"/>
    </source>
</evidence>